<keyword evidence="3" id="KW-1185">Reference proteome</keyword>
<evidence type="ECO:0000313" key="2">
    <source>
        <dbReference type="EMBL" id="KAH8480108.1"/>
    </source>
</evidence>
<dbReference type="Proteomes" id="UP000807159">
    <property type="component" value="Chromosome 19"/>
</dbReference>
<proteinExistence type="predicted"/>
<feature type="chain" id="PRO_5035713845" evidence="1">
    <location>
        <begin position="19"/>
        <end position="140"/>
    </location>
</feature>
<keyword evidence="1" id="KW-0732">Signal</keyword>
<dbReference type="AlphaFoldDB" id="A0A8T2WGT3"/>
<feature type="signal peptide" evidence="1">
    <location>
        <begin position="1"/>
        <end position="18"/>
    </location>
</feature>
<sequence length="140" mass="15796">MATGFLGCCVLVVGVVSGEWARGYVENQVVVGWFKDGGCEEEGRGRWWSSLESEDGLDVLVAERDVMVNGVGLAMERQWRDSGGYDDHEPCRGGLVVRRMGLIFWVLWFESESPPFSPCSCVFVPFMERKCWIGENDFRT</sequence>
<dbReference type="EMBL" id="JACEGQ020000019">
    <property type="protein sequence ID" value="KAH8480108.1"/>
    <property type="molecule type" value="Genomic_DNA"/>
</dbReference>
<reference evidence="2" key="1">
    <citation type="journal article" date="2021" name="J. Hered.">
        <title>Genome Assembly of Salicaceae Populus deltoides (Eastern Cottonwood) I-69 Based on Nanopore Sequencing and Hi-C Technologies.</title>
        <authorList>
            <person name="Bai S."/>
            <person name="Wu H."/>
            <person name="Zhang J."/>
            <person name="Pan Z."/>
            <person name="Zhao W."/>
            <person name="Li Z."/>
            <person name="Tong C."/>
        </authorList>
    </citation>
    <scope>NUCLEOTIDE SEQUENCE</scope>
    <source>
        <tissue evidence="2">Leaf</tissue>
    </source>
</reference>
<protein>
    <submittedName>
        <fullName evidence="2">Uncharacterized protein</fullName>
    </submittedName>
</protein>
<name>A0A8T2WGT3_POPDE</name>
<comment type="caution">
    <text evidence="2">The sequence shown here is derived from an EMBL/GenBank/DDBJ whole genome shotgun (WGS) entry which is preliminary data.</text>
</comment>
<organism evidence="2 3">
    <name type="scientific">Populus deltoides</name>
    <name type="common">Eastern poplar</name>
    <name type="synonym">Eastern cottonwood</name>
    <dbReference type="NCBI Taxonomy" id="3696"/>
    <lineage>
        <taxon>Eukaryota</taxon>
        <taxon>Viridiplantae</taxon>
        <taxon>Streptophyta</taxon>
        <taxon>Embryophyta</taxon>
        <taxon>Tracheophyta</taxon>
        <taxon>Spermatophyta</taxon>
        <taxon>Magnoliopsida</taxon>
        <taxon>eudicotyledons</taxon>
        <taxon>Gunneridae</taxon>
        <taxon>Pentapetalae</taxon>
        <taxon>rosids</taxon>
        <taxon>fabids</taxon>
        <taxon>Malpighiales</taxon>
        <taxon>Salicaceae</taxon>
        <taxon>Saliceae</taxon>
        <taxon>Populus</taxon>
    </lineage>
</organism>
<gene>
    <name evidence="2" type="ORF">H0E87_030374</name>
</gene>
<accession>A0A8T2WGT3</accession>
<evidence type="ECO:0000313" key="3">
    <source>
        <dbReference type="Proteomes" id="UP000807159"/>
    </source>
</evidence>
<evidence type="ECO:0000256" key="1">
    <source>
        <dbReference type="SAM" id="SignalP"/>
    </source>
</evidence>